<dbReference type="CDD" id="cd01347">
    <property type="entry name" value="ligand_gated_channel"/>
    <property type="match status" value="1"/>
</dbReference>
<evidence type="ECO:0000256" key="8">
    <source>
        <dbReference type="ARBA" id="ARBA00023170"/>
    </source>
</evidence>
<dbReference type="PATRIC" id="fig|1122985.7.peg.1139"/>
<dbReference type="EMBL" id="JNGW01000044">
    <property type="protein sequence ID" value="KDR52793.1"/>
    <property type="molecule type" value="Genomic_DNA"/>
</dbReference>
<evidence type="ECO:0000259" key="13">
    <source>
        <dbReference type="Pfam" id="PF00593"/>
    </source>
</evidence>
<evidence type="ECO:0000256" key="12">
    <source>
        <dbReference type="SAM" id="SignalP"/>
    </source>
</evidence>
<evidence type="ECO:0000256" key="3">
    <source>
        <dbReference type="ARBA" id="ARBA00022452"/>
    </source>
</evidence>
<comment type="subcellular location">
    <subcellularLocation>
        <location evidence="1 10">Cell outer membrane</location>
        <topology evidence="1 10">Multi-pass membrane protein</topology>
    </subcellularLocation>
</comment>
<evidence type="ECO:0000256" key="6">
    <source>
        <dbReference type="ARBA" id="ARBA00023077"/>
    </source>
</evidence>
<keyword evidence="16" id="KW-1185">Reference proteome</keyword>
<evidence type="ECO:0000256" key="1">
    <source>
        <dbReference type="ARBA" id="ARBA00004571"/>
    </source>
</evidence>
<name>A0A069QIX6_HOYLO</name>
<dbReference type="GO" id="GO:0009279">
    <property type="term" value="C:cell outer membrane"/>
    <property type="evidence" value="ECO:0007669"/>
    <property type="project" value="UniProtKB-SubCell"/>
</dbReference>
<feature type="signal peptide" evidence="12">
    <location>
        <begin position="1"/>
        <end position="20"/>
    </location>
</feature>
<feature type="domain" description="TonB-dependent receptor plug" evidence="14">
    <location>
        <begin position="49"/>
        <end position="152"/>
    </location>
</feature>
<comment type="similarity">
    <text evidence="10 11">Belongs to the TonB-dependent receptor family.</text>
</comment>
<dbReference type="GO" id="GO:0044718">
    <property type="term" value="P:siderophore transmembrane transport"/>
    <property type="evidence" value="ECO:0007669"/>
    <property type="project" value="TreeGrafter"/>
</dbReference>
<keyword evidence="8 15" id="KW-0675">Receptor</keyword>
<dbReference type="PROSITE" id="PS52016">
    <property type="entry name" value="TONB_DEPENDENT_REC_3"/>
    <property type="match status" value="1"/>
</dbReference>
<feature type="domain" description="TonB-dependent receptor-like beta-barrel" evidence="13">
    <location>
        <begin position="307"/>
        <end position="623"/>
    </location>
</feature>
<evidence type="ECO:0000256" key="11">
    <source>
        <dbReference type="RuleBase" id="RU003357"/>
    </source>
</evidence>
<accession>A0A069QIX6</accession>
<dbReference type="InterPro" id="IPR036942">
    <property type="entry name" value="Beta-barrel_TonB_sf"/>
</dbReference>
<evidence type="ECO:0000256" key="9">
    <source>
        <dbReference type="ARBA" id="ARBA00023237"/>
    </source>
</evidence>
<evidence type="ECO:0000313" key="15">
    <source>
        <dbReference type="EMBL" id="KDR52793.1"/>
    </source>
</evidence>
<organism evidence="15 16">
    <name type="scientific">Hoylesella loescheii DSM 19665 = JCM 12249 = ATCC 15930</name>
    <dbReference type="NCBI Taxonomy" id="1122985"/>
    <lineage>
        <taxon>Bacteria</taxon>
        <taxon>Pseudomonadati</taxon>
        <taxon>Bacteroidota</taxon>
        <taxon>Bacteroidia</taxon>
        <taxon>Bacteroidales</taxon>
        <taxon>Prevotellaceae</taxon>
        <taxon>Hoylesella</taxon>
    </lineage>
</organism>
<dbReference type="InterPro" id="IPR012910">
    <property type="entry name" value="Plug_dom"/>
</dbReference>
<dbReference type="InterPro" id="IPR037066">
    <property type="entry name" value="Plug_dom_sf"/>
</dbReference>
<feature type="chain" id="PRO_5001665383" evidence="12">
    <location>
        <begin position="21"/>
        <end position="651"/>
    </location>
</feature>
<dbReference type="AlphaFoldDB" id="A0A069QIX6"/>
<dbReference type="Pfam" id="PF00593">
    <property type="entry name" value="TonB_dep_Rec_b-barrel"/>
    <property type="match status" value="1"/>
</dbReference>
<gene>
    <name evidence="15" type="ORF">HMPREF1991_01097</name>
</gene>
<dbReference type="GO" id="GO:0015344">
    <property type="term" value="F:siderophore uptake transmembrane transporter activity"/>
    <property type="evidence" value="ECO:0007669"/>
    <property type="project" value="TreeGrafter"/>
</dbReference>
<dbReference type="Gene3D" id="2.170.130.10">
    <property type="entry name" value="TonB-dependent receptor, plug domain"/>
    <property type="match status" value="1"/>
</dbReference>
<dbReference type="Proteomes" id="UP000027442">
    <property type="component" value="Unassembled WGS sequence"/>
</dbReference>
<evidence type="ECO:0000256" key="2">
    <source>
        <dbReference type="ARBA" id="ARBA00022448"/>
    </source>
</evidence>
<keyword evidence="2 10" id="KW-0813">Transport</keyword>
<keyword evidence="6 11" id="KW-0798">TonB box</keyword>
<dbReference type="RefSeq" id="WP_018968047.1">
    <property type="nucleotide sequence ID" value="NZ_KB899220.1"/>
</dbReference>
<keyword evidence="5 12" id="KW-0732">Signal</keyword>
<dbReference type="PANTHER" id="PTHR30069:SF29">
    <property type="entry name" value="HEMOGLOBIN AND HEMOGLOBIN-HAPTOGLOBIN-BINDING PROTEIN 1-RELATED"/>
    <property type="match status" value="1"/>
</dbReference>
<evidence type="ECO:0000256" key="5">
    <source>
        <dbReference type="ARBA" id="ARBA00022729"/>
    </source>
</evidence>
<dbReference type="InterPro" id="IPR000531">
    <property type="entry name" value="Beta-barrel_TonB"/>
</dbReference>
<dbReference type="HOGENOM" id="CLU_008287_18_0_10"/>
<evidence type="ECO:0000256" key="7">
    <source>
        <dbReference type="ARBA" id="ARBA00023136"/>
    </source>
</evidence>
<evidence type="ECO:0000313" key="16">
    <source>
        <dbReference type="Proteomes" id="UP000027442"/>
    </source>
</evidence>
<dbReference type="SUPFAM" id="SSF56935">
    <property type="entry name" value="Porins"/>
    <property type="match status" value="1"/>
</dbReference>
<dbReference type="eggNOG" id="COG4771">
    <property type="taxonomic scope" value="Bacteria"/>
</dbReference>
<reference evidence="15 16" key="1">
    <citation type="submission" date="2013-08" db="EMBL/GenBank/DDBJ databases">
        <authorList>
            <person name="Weinstock G."/>
            <person name="Sodergren E."/>
            <person name="Wylie T."/>
            <person name="Fulton L."/>
            <person name="Fulton R."/>
            <person name="Fronick C."/>
            <person name="O'Laughlin M."/>
            <person name="Godfrey J."/>
            <person name="Miner T."/>
            <person name="Herter B."/>
            <person name="Appelbaum E."/>
            <person name="Cordes M."/>
            <person name="Lek S."/>
            <person name="Wollam A."/>
            <person name="Pepin K.H."/>
            <person name="Palsikar V.B."/>
            <person name="Mitreva M."/>
            <person name="Wilson R.K."/>
        </authorList>
    </citation>
    <scope>NUCLEOTIDE SEQUENCE [LARGE SCALE GENOMIC DNA]</scope>
    <source>
        <strain evidence="15 16">ATCC 15930</strain>
    </source>
</reference>
<keyword evidence="7 10" id="KW-0472">Membrane</keyword>
<evidence type="ECO:0000256" key="4">
    <source>
        <dbReference type="ARBA" id="ARBA00022692"/>
    </source>
</evidence>
<dbReference type="InterPro" id="IPR039426">
    <property type="entry name" value="TonB-dep_rcpt-like"/>
</dbReference>
<comment type="caution">
    <text evidence="15">The sequence shown here is derived from an EMBL/GenBank/DDBJ whole genome shotgun (WGS) entry which is preliminary data.</text>
</comment>
<evidence type="ECO:0000259" key="14">
    <source>
        <dbReference type="Pfam" id="PF07715"/>
    </source>
</evidence>
<keyword evidence="4 10" id="KW-0812">Transmembrane</keyword>
<proteinExistence type="inferred from homology"/>
<keyword evidence="3 10" id="KW-1134">Transmembrane beta strand</keyword>
<sequence>MSHRIFTILSLLLSHVSVKATLPTDTLNRTIDLAQVVVTGTRTPKLLANTPVLTNVITRSDIEKADATNLRDLLQTTMPGIEFSYAMNQQTHINFAGFGGQSLLILVDGERLAGETMDDVDFTRLSMDNVERIEIVRGAASALYGSNAAGGVINIITRSATQPFKLNLNARVARHNEWRQGMSLQLKGGKWANLLALNHTSIDNYDVTNGPSPLSRVVTTIYGDKTWNGSNQLSFKPLERLKLTGRAGYFFRETTRTADTPERYRDFSGGLRALWQPSQSQQLELSYSFDQYDKSTYFKLPRLDIRSYSNVQNAFRLLYTLNLRQGDALSVGADYLHDWLMNPNLEGRTRKQRSCDVFAQYDLNLGEKWELVGALRLDHFSDNPITRLTPKLSVRHTPLRHLNLRFGYGMGFRSPTLKEKFYNFDMAGIWLVTGNPNLKAETSHNFNLSAEYSRLRYNFTLSGHYNLVSDKIATGAPFLTNPSDPIPHLPYVNLARYSVLGFEATAKAKWQNGMSAQLSYCFTHERLPKDKDGKQINNQYLPARKHTFTAHWDWSHRFNKTYQLAINVDGRALSPVDNLEYVDYYDLSKGTNTIHYPAYTLWKVSAVQQIGSMFTLTLSVDNVLNYRPEYHYLNSPLTDGANFMVGAAINL</sequence>
<evidence type="ECO:0000256" key="10">
    <source>
        <dbReference type="PROSITE-ProRule" id="PRU01360"/>
    </source>
</evidence>
<protein>
    <submittedName>
        <fullName evidence="15">TonB-dependent receptor</fullName>
    </submittedName>
</protein>
<keyword evidence="9 10" id="KW-0998">Cell outer membrane</keyword>
<dbReference type="Gene3D" id="2.40.170.20">
    <property type="entry name" value="TonB-dependent receptor, beta-barrel domain"/>
    <property type="match status" value="1"/>
</dbReference>
<dbReference type="PANTHER" id="PTHR30069">
    <property type="entry name" value="TONB-DEPENDENT OUTER MEMBRANE RECEPTOR"/>
    <property type="match status" value="1"/>
</dbReference>
<dbReference type="Pfam" id="PF07715">
    <property type="entry name" value="Plug"/>
    <property type="match status" value="1"/>
</dbReference>